<feature type="domain" description="Bypass of forespore C C-terminal" evidence="1">
    <location>
        <begin position="98"/>
        <end position="168"/>
    </location>
</feature>
<dbReference type="EMBL" id="JAGKSQ010000003">
    <property type="protein sequence ID" value="MBP3951416.1"/>
    <property type="molecule type" value="Genomic_DNA"/>
</dbReference>
<accession>A0A941AP37</accession>
<keyword evidence="4" id="KW-1185">Reference proteome</keyword>
<gene>
    <name evidence="3" type="ORF">J7W16_09735</name>
</gene>
<reference evidence="3" key="1">
    <citation type="submission" date="2021-03" db="EMBL/GenBank/DDBJ databases">
        <title>Bacillus suaedae sp. nov., isolated from Suaeda aralocaspica.</title>
        <authorList>
            <person name="Lei R.F.R."/>
        </authorList>
    </citation>
    <scope>NUCLEOTIDE SEQUENCE</scope>
    <source>
        <strain evidence="3">YZJH907-2</strain>
    </source>
</reference>
<evidence type="ECO:0000259" key="1">
    <source>
        <dbReference type="Pfam" id="PF08955"/>
    </source>
</evidence>
<comment type="caution">
    <text evidence="3">The sequence shown here is derived from an EMBL/GenBank/DDBJ whole genome shotgun (WGS) entry which is preliminary data.</text>
</comment>
<evidence type="ECO:0000313" key="3">
    <source>
        <dbReference type="EMBL" id="MBP3951416.1"/>
    </source>
</evidence>
<organism evidence="3 4">
    <name type="scientific">Halalkalibacter suaedae</name>
    <dbReference type="NCBI Taxonomy" id="2822140"/>
    <lineage>
        <taxon>Bacteria</taxon>
        <taxon>Bacillati</taxon>
        <taxon>Bacillota</taxon>
        <taxon>Bacilli</taxon>
        <taxon>Bacillales</taxon>
        <taxon>Bacillaceae</taxon>
        <taxon>Halalkalibacter</taxon>
    </lineage>
</organism>
<sequence>MKGILKFQLLLIGVIAVVFMVNTTETVAIQEAKPEVFEVMSPQKINVILERVYLDGEKSEERVQETILSMEDFWAFYQDWDLIDQNKNEMIFRKEVKDISPLLKINGYFGITDDGVLSIYEGTPNQEKVIQSFFRLDTSKLKSKQHSDLEKGIPVQNLKNYEEVLQVLGQYKAAQL</sequence>
<evidence type="ECO:0000313" key="4">
    <source>
        <dbReference type="Proteomes" id="UP000678228"/>
    </source>
</evidence>
<dbReference type="InterPro" id="IPR038117">
    <property type="entry name" value="BofC_C_sf"/>
</dbReference>
<dbReference type="Pfam" id="PF08977">
    <property type="entry name" value="BOFC_N"/>
    <property type="match status" value="1"/>
</dbReference>
<dbReference type="AlphaFoldDB" id="A0A941AP37"/>
<name>A0A941AP37_9BACI</name>
<dbReference type="InterPro" id="IPR038118">
    <property type="entry name" value="BOFC_N_sf"/>
</dbReference>
<dbReference type="Proteomes" id="UP000678228">
    <property type="component" value="Unassembled WGS sequence"/>
</dbReference>
<protein>
    <submittedName>
        <fullName evidence="3">Intercompartmental signaling factor BofC</fullName>
    </submittedName>
</protein>
<dbReference type="InterPro" id="IPR015050">
    <property type="entry name" value="BofC_C"/>
</dbReference>
<dbReference type="RefSeq" id="WP_210597099.1">
    <property type="nucleotide sequence ID" value="NZ_JAGKSQ010000003.1"/>
</dbReference>
<dbReference type="Pfam" id="PF08955">
    <property type="entry name" value="BofC_C"/>
    <property type="match status" value="1"/>
</dbReference>
<proteinExistence type="predicted"/>
<evidence type="ECO:0000259" key="2">
    <source>
        <dbReference type="Pfam" id="PF08977"/>
    </source>
</evidence>
<dbReference type="InterPro" id="IPR015071">
    <property type="entry name" value="BOFC_N"/>
</dbReference>
<feature type="domain" description="Bypass-of-forespore C N-terminal" evidence="2">
    <location>
        <begin position="45"/>
        <end position="94"/>
    </location>
</feature>
<dbReference type="Gene3D" id="3.30.70.1740">
    <property type="entry name" value="Bypass-of-forespore C, C-terminal domain"/>
    <property type="match status" value="1"/>
</dbReference>
<dbReference type="Gene3D" id="3.10.20.420">
    <property type="entry name" value="Bypass-of-forespore C, N-terminal domain"/>
    <property type="match status" value="1"/>
</dbReference>